<comment type="cofactor">
    <cofactor evidence="2 12">
        <name>Mg(2+)</name>
        <dbReference type="ChEBI" id="CHEBI:18420"/>
    </cofactor>
</comment>
<dbReference type="InterPro" id="IPR009027">
    <property type="entry name" value="Ribosomal_bL9/RNase_H1_N"/>
</dbReference>
<organism evidence="14 15">
    <name type="scientific">Blumeria graminis f. sp. tritici 96224</name>
    <dbReference type="NCBI Taxonomy" id="1268274"/>
    <lineage>
        <taxon>Eukaryota</taxon>
        <taxon>Fungi</taxon>
        <taxon>Dikarya</taxon>
        <taxon>Ascomycota</taxon>
        <taxon>Pezizomycotina</taxon>
        <taxon>Leotiomycetes</taxon>
        <taxon>Erysiphales</taxon>
        <taxon>Erysiphaceae</taxon>
        <taxon>Blumeria</taxon>
    </lineage>
</organism>
<evidence type="ECO:0000256" key="12">
    <source>
        <dbReference type="PIRNR" id="PIRNR036852"/>
    </source>
</evidence>
<evidence type="ECO:0000256" key="6">
    <source>
        <dbReference type="ARBA" id="ARBA00017721"/>
    </source>
</evidence>
<dbReference type="InterPro" id="IPR050092">
    <property type="entry name" value="RNase_H"/>
</dbReference>
<dbReference type="SUPFAM" id="SSF55658">
    <property type="entry name" value="L9 N-domain-like"/>
    <property type="match status" value="2"/>
</dbReference>
<evidence type="ECO:0000256" key="11">
    <source>
        <dbReference type="ARBA" id="ARBA00022842"/>
    </source>
</evidence>
<dbReference type="InterPro" id="IPR002156">
    <property type="entry name" value="RNaseH_domain"/>
</dbReference>
<comment type="function">
    <text evidence="3 12">Endonuclease that specifically degrades the RNA of RNA-DNA hybrids.</text>
</comment>
<dbReference type="SUPFAM" id="SSF53098">
    <property type="entry name" value="Ribonuclease H-like"/>
    <property type="match status" value="1"/>
</dbReference>
<evidence type="ECO:0000256" key="7">
    <source>
        <dbReference type="ARBA" id="ARBA00022722"/>
    </source>
</evidence>
<evidence type="ECO:0000256" key="2">
    <source>
        <dbReference type="ARBA" id="ARBA00001946"/>
    </source>
</evidence>
<dbReference type="InterPro" id="IPR036397">
    <property type="entry name" value="RNaseH_sf"/>
</dbReference>
<dbReference type="GO" id="GO:0004523">
    <property type="term" value="F:RNA-DNA hybrid ribonuclease activity"/>
    <property type="evidence" value="ECO:0007669"/>
    <property type="project" value="UniProtKB-UniRule"/>
</dbReference>
<dbReference type="InterPro" id="IPR037056">
    <property type="entry name" value="RNase_H1_N_sf"/>
</dbReference>
<keyword evidence="9 12" id="KW-0255">Endonuclease</keyword>
<evidence type="ECO:0000313" key="15">
    <source>
        <dbReference type="Proteomes" id="UP000053110"/>
    </source>
</evidence>
<dbReference type="EC" id="3.1.26.4" evidence="5 12"/>
<comment type="catalytic activity">
    <reaction evidence="1 12">
        <text>Endonucleolytic cleavage to 5'-phosphomonoester.</text>
        <dbReference type="EC" id="3.1.26.4"/>
    </reaction>
</comment>
<dbReference type="CDD" id="cd09280">
    <property type="entry name" value="RNase_HI_eukaryote_like"/>
    <property type="match status" value="1"/>
</dbReference>
<dbReference type="InterPro" id="IPR012337">
    <property type="entry name" value="RNaseH-like_sf"/>
</dbReference>
<dbReference type="Proteomes" id="UP000053110">
    <property type="component" value="Unassembled WGS sequence"/>
</dbReference>
<evidence type="ECO:0000256" key="4">
    <source>
        <dbReference type="ARBA" id="ARBA00005300"/>
    </source>
</evidence>
<sequence length="346" mass="38439">MSSNKIPKSSSSSKRKRNDGNNKFYAVKCGIRPGVYNSWKECQAQITGFSGANYKGFTNFEDAQSYVAGKTVTNPTKSTNKIRFYGVAVGHCPGVYTDWEEASMQIKDTKKPIFKKFSSFEEARLFVQSRGKEHDCEKNVLAETPSTYDPEKTVAEENNPSKKVKMNSEISIKSQGLEPGITDTDPRQTETENSKLVVAYTDGSSRGNGTSNAKAGIGVYFGKNDPRNISEPLLGKPQTNQRAELSAIWRAIQICPESKNLRLFTDSNYSIKCLTTWYKGWLKNKWRTASGSPVLNRDLIQAVRTLINHRDSCGVTTELQWVRGHDNDPGNEAADQLAVAGSYASR</sequence>
<evidence type="ECO:0000259" key="13">
    <source>
        <dbReference type="PROSITE" id="PS50879"/>
    </source>
</evidence>
<dbReference type="FunFam" id="3.40.970.10:FF:000002">
    <property type="entry name" value="Ribonuclease H"/>
    <property type="match status" value="1"/>
</dbReference>
<protein>
    <recommendedName>
        <fullName evidence="6 12">Ribonuclease H</fullName>
        <shortName evidence="12">RNase H</shortName>
        <ecNumber evidence="5 12">3.1.26.4</ecNumber>
    </recommendedName>
</protein>
<evidence type="ECO:0000256" key="5">
    <source>
        <dbReference type="ARBA" id="ARBA00012180"/>
    </source>
</evidence>
<evidence type="ECO:0000256" key="10">
    <source>
        <dbReference type="ARBA" id="ARBA00022801"/>
    </source>
</evidence>
<evidence type="ECO:0000256" key="9">
    <source>
        <dbReference type="ARBA" id="ARBA00022759"/>
    </source>
</evidence>
<evidence type="ECO:0000256" key="3">
    <source>
        <dbReference type="ARBA" id="ARBA00004065"/>
    </source>
</evidence>
<dbReference type="OrthoDB" id="407198at2759"/>
<keyword evidence="8 12" id="KW-0479">Metal-binding</keyword>
<evidence type="ECO:0000256" key="1">
    <source>
        <dbReference type="ARBA" id="ARBA00000077"/>
    </source>
</evidence>
<comment type="similarity">
    <text evidence="4 12">Belongs to the RNase H family.</text>
</comment>
<evidence type="ECO:0000313" key="14">
    <source>
        <dbReference type="EMBL" id="EPQ65923.1"/>
    </source>
</evidence>
<dbReference type="InterPro" id="IPR017067">
    <property type="entry name" value="RNase_H1_euk"/>
</dbReference>
<keyword evidence="10 12" id="KW-0378">Hydrolase</keyword>
<dbReference type="PANTHER" id="PTHR10642:SF26">
    <property type="entry name" value="RIBONUCLEASE H1"/>
    <property type="match status" value="1"/>
</dbReference>
<dbReference type="GO" id="GO:0043137">
    <property type="term" value="P:DNA replication, removal of RNA primer"/>
    <property type="evidence" value="ECO:0007669"/>
    <property type="project" value="TreeGrafter"/>
</dbReference>
<dbReference type="GO" id="GO:0000287">
    <property type="term" value="F:magnesium ion binding"/>
    <property type="evidence" value="ECO:0007669"/>
    <property type="project" value="UniProtKB-UniRule"/>
</dbReference>
<evidence type="ECO:0000256" key="8">
    <source>
        <dbReference type="ARBA" id="ARBA00022723"/>
    </source>
</evidence>
<proteinExistence type="inferred from homology"/>
<feature type="domain" description="RNase H type-1" evidence="13">
    <location>
        <begin position="193"/>
        <end position="343"/>
    </location>
</feature>
<reference evidence="15" key="1">
    <citation type="journal article" date="2013" name="Nat. Genet.">
        <title>The wheat powdery mildew genome shows the unique evolution of an obligate biotroph.</title>
        <authorList>
            <person name="Wicker T."/>
            <person name="Oberhaensli S."/>
            <person name="Parlange F."/>
            <person name="Buchmann J.P."/>
            <person name="Shatalina M."/>
            <person name="Roffler S."/>
            <person name="Ben-David R."/>
            <person name="Dolezel J."/>
            <person name="Simkova H."/>
            <person name="Schulze-Lefert P."/>
            <person name="Spanu P.D."/>
            <person name="Bruggmann R."/>
            <person name="Amselem J."/>
            <person name="Quesneville H."/>
            <person name="Ver Loren van Themaat E."/>
            <person name="Paape T."/>
            <person name="Shimizu K.K."/>
            <person name="Keller B."/>
        </authorList>
    </citation>
    <scope>NUCLEOTIDE SEQUENCE [LARGE SCALE GENOMIC DNA]</scope>
    <source>
        <strain evidence="15">96224</strain>
    </source>
</reference>
<dbReference type="Gene3D" id="3.40.970.10">
    <property type="entry name" value="Ribonuclease H1, N-terminal domain"/>
    <property type="match status" value="2"/>
</dbReference>
<gene>
    <name evidence="14" type="ORF">BGT96224_3192</name>
</gene>
<dbReference type="PANTHER" id="PTHR10642">
    <property type="entry name" value="RIBONUCLEASE H1"/>
    <property type="match status" value="1"/>
</dbReference>
<dbReference type="GO" id="GO:0003676">
    <property type="term" value="F:nucleic acid binding"/>
    <property type="evidence" value="ECO:0007669"/>
    <property type="project" value="UniProtKB-UniRule"/>
</dbReference>
<dbReference type="Pfam" id="PF01693">
    <property type="entry name" value="Cauli_VI"/>
    <property type="match status" value="2"/>
</dbReference>
<dbReference type="InterPro" id="IPR011320">
    <property type="entry name" value="RNase_H1_N"/>
</dbReference>
<dbReference type="PIRSF" id="PIRSF036852">
    <property type="entry name" value="Ribonuclease_H1_euk"/>
    <property type="match status" value="1"/>
</dbReference>
<dbReference type="Pfam" id="PF00075">
    <property type="entry name" value="RNase_H"/>
    <property type="match status" value="1"/>
</dbReference>
<keyword evidence="11 12" id="KW-0460">Magnesium</keyword>
<name>A0A656KLQ7_BLUGR</name>
<dbReference type="AlphaFoldDB" id="A0A656KLQ7"/>
<dbReference type="EMBL" id="KE375014">
    <property type="protein sequence ID" value="EPQ65923.1"/>
    <property type="molecule type" value="Genomic_DNA"/>
</dbReference>
<keyword evidence="7 12" id="KW-0540">Nuclease</keyword>
<dbReference type="PROSITE" id="PS50879">
    <property type="entry name" value="RNASE_H_1"/>
    <property type="match status" value="1"/>
</dbReference>
<dbReference type="Gene3D" id="3.30.420.10">
    <property type="entry name" value="Ribonuclease H-like superfamily/Ribonuclease H"/>
    <property type="match status" value="1"/>
</dbReference>
<accession>A0A656KLQ7</accession>
<dbReference type="FunFam" id="3.30.420.10:FF:000090">
    <property type="entry name" value="Ribonuclease H"/>
    <property type="match status" value="1"/>
</dbReference>